<gene>
    <name evidence="14" type="ORF">ESZ50_08710</name>
</gene>
<evidence type="ECO:0000256" key="4">
    <source>
        <dbReference type="ARBA" id="ARBA00022538"/>
    </source>
</evidence>
<keyword evidence="4" id="KW-0633">Potassium transport</keyword>
<name>A0A6C2C3V3_9LACO</name>
<evidence type="ECO:0000256" key="13">
    <source>
        <dbReference type="SAM" id="Phobius"/>
    </source>
</evidence>
<dbReference type="PANTHER" id="PTHR31462">
    <property type="entry name" value="ENDOSOMAL/LYSOSOMAL POTASSIUM CHANNEL TMEM175"/>
    <property type="match status" value="1"/>
</dbReference>
<feature type="transmembrane region" description="Helical" evidence="13">
    <location>
        <begin position="44"/>
        <end position="64"/>
    </location>
</feature>
<keyword evidence="6" id="KW-0631">Potassium channel</keyword>
<proteinExistence type="inferred from homology"/>
<evidence type="ECO:0000256" key="3">
    <source>
        <dbReference type="ARBA" id="ARBA00022448"/>
    </source>
</evidence>
<evidence type="ECO:0000256" key="1">
    <source>
        <dbReference type="ARBA" id="ARBA00004141"/>
    </source>
</evidence>
<sequence>MGKERFEAFTDAVLAIILTILVLEIHLDQGNHSLSAIVEVLPEFLAYVVSFIIISVMWVNHHYLFLRVKEINHRMIFTNIFLLFWATLLPATTAWFGSDINARIPALLYALNVIIYNFAFSALRNEVVKTQETLTHKMKLEVISVMINALALVIVFIWPPFVFFSLLLDVALWAVQPIRANRKMKN</sequence>
<keyword evidence="11" id="KW-0407">Ion channel</keyword>
<evidence type="ECO:0000256" key="6">
    <source>
        <dbReference type="ARBA" id="ARBA00022826"/>
    </source>
</evidence>
<comment type="caution">
    <text evidence="14">The sequence shown here is derived from an EMBL/GenBank/DDBJ whole genome shotgun (WGS) entry which is preliminary data.</text>
</comment>
<organism evidence="14 15">
    <name type="scientific">Weissella muntiaci</name>
    <dbReference type="NCBI Taxonomy" id="2508881"/>
    <lineage>
        <taxon>Bacteria</taxon>
        <taxon>Bacillati</taxon>
        <taxon>Bacillota</taxon>
        <taxon>Bacilli</taxon>
        <taxon>Lactobacillales</taxon>
        <taxon>Lactobacillaceae</taxon>
        <taxon>Weissella</taxon>
    </lineage>
</organism>
<keyword evidence="9" id="KW-0406">Ion transport</keyword>
<keyword evidence="5 13" id="KW-0812">Transmembrane</keyword>
<evidence type="ECO:0000256" key="9">
    <source>
        <dbReference type="ARBA" id="ARBA00023065"/>
    </source>
</evidence>
<dbReference type="GO" id="GO:0005267">
    <property type="term" value="F:potassium channel activity"/>
    <property type="evidence" value="ECO:0007669"/>
    <property type="project" value="UniProtKB-KW"/>
</dbReference>
<feature type="transmembrane region" description="Helical" evidence="13">
    <location>
        <begin position="76"/>
        <end position="97"/>
    </location>
</feature>
<dbReference type="AlphaFoldDB" id="A0A6C2C3V3"/>
<feature type="transmembrane region" description="Helical" evidence="13">
    <location>
        <begin position="6"/>
        <end position="23"/>
    </location>
</feature>
<dbReference type="InterPro" id="IPR010617">
    <property type="entry name" value="TMEM175-like"/>
</dbReference>
<evidence type="ECO:0000313" key="15">
    <source>
        <dbReference type="Proteomes" id="UP000371977"/>
    </source>
</evidence>
<dbReference type="GO" id="GO:0016020">
    <property type="term" value="C:membrane"/>
    <property type="evidence" value="ECO:0007669"/>
    <property type="project" value="UniProtKB-SubCell"/>
</dbReference>
<comment type="subcellular location">
    <subcellularLocation>
        <location evidence="1">Membrane</location>
        <topology evidence="1">Multi-pass membrane protein</topology>
    </subcellularLocation>
</comment>
<comment type="catalytic activity">
    <reaction evidence="12">
        <text>K(+)(in) = K(+)(out)</text>
        <dbReference type="Rhea" id="RHEA:29463"/>
        <dbReference type="ChEBI" id="CHEBI:29103"/>
    </reaction>
</comment>
<dbReference type="RefSeq" id="WP_148623178.1">
    <property type="nucleotide sequence ID" value="NZ_SDGZ01000020.1"/>
</dbReference>
<evidence type="ECO:0000313" key="14">
    <source>
        <dbReference type="EMBL" id="TYC48432.1"/>
    </source>
</evidence>
<keyword evidence="3" id="KW-0813">Transport</keyword>
<dbReference type="GO" id="GO:0015252">
    <property type="term" value="F:proton channel activity"/>
    <property type="evidence" value="ECO:0007669"/>
    <property type="project" value="InterPro"/>
</dbReference>
<evidence type="ECO:0000256" key="10">
    <source>
        <dbReference type="ARBA" id="ARBA00023136"/>
    </source>
</evidence>
<accession>A0A6C2C3V3</accession>
<reference evidence="14 15" key="1">
    <citation type="submission" date="2019-01" db="EMBL/GenBank/DDBJ databases">
        <title>Weissella sp. nov., a novel lactic acid bacterium isolated from animal feces.</title>
        <authorList>
            <person name="Wang L.-T."/>
        </authorList>
    </citation>
    <scope>NUCLEOTIDE SEQUENCE [LARGE SCALE GENOMIC DNA]</scope>
    <source>
        <strain evidence="14 15">8H-2</strain>
    </source>
</reference>
<dbReference type="EMBL" id="SDGZ01000020">
    <property type="protein sequence ID" value="TYC48432.1"/>
    <property type="molecule type" value="Genomic_DNA"/>
</dbReference>
<feature type="transmembrane region" description="Helical" evidence="13">
    <location>
        <begin position="143"/>
        <end position="175"/>
    </location>
</feature>
<keyword evidence="10 13" id="KW-0472">Membrane</keyword>
<evidence type="ECO:0000256" key="5">
    <source>
        <dbReference type="ARBA" id="ARBA00022692"/>
    </source>
</evidence>
<protein>
    <submittedName>
        <fullName evidence="14">DUF1211 domain-containing protein</fullName>
    </submittedName>
</protein>
<evidence type="ECO:0000256" key="8">
    <source>
        <dbReference type="ARBA" id="ARBA00022989"/>
    </source>
</evidence>
<evidence type="ECO:0000256" key="12">
    <source>
        <dbReference type="ARBA" id="ARBA00034430"/>
    </source>
</evidence>
<dbReference type="OrthoDB" id="7626281at2"/>
<dbReference type="PANTHER" id="PTHR31462:SF5">
    <property type="entry name" value="ENDOSOMAL_LYSOSOMAL PROTON CHANNEL TMEM175"/>
    <property type="match status" value="1"/>
</dbReference>
<keyword evidence="7" id="KW-0630">Potassium</keyword>
<keyword evidence="8 13" id="KW-1133">Transmembrane helix</keyword>
<evidence type="ECO:0000256" key="7">
    <source>
        <dbReference type="ARBA" id="ARBA00022958"/>
    </source>
</evidence>
<dbReference type="Proteomes" id="UP000371977">
    <property type="component" value="Unassembled WGS sequence"/>
</dbReference>
<comment type="similarity">
    <text evidence="2">Belongs to the TMEM175 family.</text>
</comment>
<dbReference type="Pfam" id="PF06736">
    <property type="entry name" value="TMEM175"/>
    <property type="match status" value="1"/>
</dbReference>
<keyword evidence="15" id="KW-1185">Reference proteome</keyword>
<evidence type="ECO:0000256" key="11">
    <source>
        <dbReference type="ARBA" id="ARBA00023303"/>
    </source>
</evidence>
<feature type="transmembrane region" description="Helical" evidence="13">
    <location>
        <begin position="104"/>
        <end position="123"/>
    </location>
</feature>
<evidence type="ECO:0000256" key="2">
    <source>
        <dbReference type="ARBA" id="ARBA00006920"/>
    </source>
</evidence>